<evidence type="ECO:0000313" key="1">
    <source>
        <dbReference type="EMBL" id="AES86956.1"/>
    </source>
</evidence>
<reference evidence="1 4" key="2">
    <citation type="journal article" date="2014" name="BMC Genomics">
        <title>An improved genome release (version Mt4.0) for the model legume Medicago truncatula.</title>
        <authorList>
            <person name="Tang H."/>
            <person name="Krishnakumar V."/>
            <person name="Bidwell S."/>
            <person name="Rosen B."/>
            <person name="Chan A."/>
            <person name="Zhou S."/>
            <person name="Gentzbittel L."/>
            <person name="Childs K.L."/>
            <person name="Yandell M."/>
            <person name="Gundlach H."/>
            <person name="Mayer K.F."/>
            <person name="Schwartz D.C."/>
            <person name="Town C.D."/>
        </authorList>
    </citation>
    <scope>GENOME REANNOTATION</scope>
    <source>
        <strain evidence="3 4">cv. Jemalong A17</strain>
    </source>
</reference>
<dbReference type="EMBL" id="PSQE01000004">
    <property type="protein sequence ID" value="RHN58889.1"/>
    <property type="molecule type" value="Genomic_DNA"/>
</dbReference>
<accession>G7JQ80</accession>
<evidence type="ECO:0000313" key="4">
    <source>
        <dbReference type="Proteomes" id="UP000002051"/>
    </source>
</evidence>
<proteinExistence type="predicted"/>
<protein>
    <submittedName>
        <fullName evidence="1">DUF674 family protein</fullName>
    </submittedName>
</protein>
<dbReference type="PaxDb" id="3880-AES86956"/>
<dbReference type="HOGENOM" id="CLU_030757_1_1_1"/>
<organism evidence="1 4">
    <name type="scientific">Medicago truncatula</name>
    <name type="common">Barrel medic</name>
    <name type="synonym">Medicago tribuloides</name>
    <dbReference type="NCBI Taxonomy" id="3880"/>
    <lineage>
        <taxon>Eukaryota</taxon>
        <taxon>Viridiplantae</taxon>
        <taxon>Streptophyta</taxon>
        <taxon>Embryophyta</taxon>
        <taxon>Tracheophyta</taxon>
        <taxon>Spermatophyta</taxon>
        <taxon>Magnoliopsida</taxon>
        <taxon>eudicotyledons</taxon>
        <taxon>Gunneridae</taxon>
        <taxon>Pentapetalae</taxon>
        <taxon>rosids</taxon>
        <taxon>fabids</taxon>
        <taxon>Fabales</taxon>
        <taxon>Fabaceae</taxon>
        <taxon>Papilionoideae</taxon>
        <taxon>50 kb inversion clade</taxon>
        <taxon>NPAAA clade</taxon>
        <taxon>Hologalegina</taxon>
        <taxon>IRL clade</taxon>
        <taxon>Trifolieae</taxon>
        <taxon>Medicago</taxon>
    </lineage>
</organism>
<dbReference type="Proteomes" id="UP000265566">
    <property type="component" value="Chromosome 4"/>
</dbReference>
<reference evidence="1 4" key="1">
    <citation type="journal article" date="2011" name="Nature">
        <title>The Medicago genome provides insight into the evolution of rhizobial symbioses.</title>
        <authorList>
            <person name="Young N.D."/>
            <person name="Debelle F."/>
            <person name="Oldroyd G.E."/>
            <person name="Geurts R."/>
            <person name="Cannon S.B."/>
            <person name="Udvardi M.K."/>
            <person name="Benedito V.A."/>
            <person name="Mayer K.F."/>
            <person name="Gouzy J."/>
            <person name="Schoof H."/>
            <person name="Van de Peer Y."/>
            <person name="Proost S."/>
            <person name="Cook D.R."/>
            <person name="Meyers B.C."/>
            <person name="Spannagl M."/>
            <person name="Cheung F."/>
            <person name="De Mita S."/>
            <person name="Krishnakumar V."/>
            <person name="Gundlach H."/>
            <person name="Zhou S."/>
            <person name="Mudge J."/>
            <person name="Bharti A.K."/>
            <person name="Murray J.D."/>
            <person name="Naoumkina M.A."/>
            <person name="Rosen B."/>
            <person name="Silverstein K.A."/>
            <person name="Tang H."/>
            <person name="Rombauts S."/>
            <person name="Zhao P.X."/>
            <person name="Zhou P."/>
            <person name="Barbe V."/>
            <person name="Bardou P."/>
            <person name="Bechner M."/>
            <person name="Bellec A."/>
            <person name="Berger A."/>
            <person name="Berges H."/>
            <person name="Bidwell S."/>
            <person name="Bisseling T."/>
            <person name="Choisne N."/>
            <person name="Couloux A."/>
            <person name="Denny R."/>
            <person name="Deshpande S."/>
            <person name="Dai X."/>
            <person name="Doyle J.J."/>
            <person name="Dudez A.M."/>
            <person name="Farmer A.D."/>
            <person name="Fouteau S."/>
            <person name="Franken C."/>
            <person name="Gibelin C."/>
            <person name="Gish J."/>
            <person name="Goldstein S."/>
            <person name="Gonzalez A.J."/>
            <person name="Green P.J."/>
            <person name="Hallab A."/>
            <person name="Hartog M."/>
            <person name="Hua A."/>
            <person name="Humphray S.J."/>
            <person name="Jeong D.H."/>
            <person name="Jing Y."/>
            <person name="Jocker A."/>
            <person name="Kenton S.M."/>
            <person name="Kim D.J."/>
            <person name="Klee K."/>
            <person name="Lai H."/>
            <person name="Lang C."/>
            <person name="Lin S."/>
            <person name="Macmil S.L."/>
            <person name="Magdelenat G."/>
            <person name="Matthews L."/>
            <person name="McCorrison J."/>
            <person name="Monaghan E.L."/>
            <person name="Mun J.H."/>
            <person name="Najar F.Z."/>
            <person name="Nicholson C."/>
            <person name="Noirot C."/>
            <person name="O'Bleness M."/>
            <person name="Paule C.R."/>
            <person name="Poulain J."/>
            <person name="Prion F."/>
            <person name="Qin B."/>
            <person name="Qu C."/>
            <person name="Retzel E.F."/>
            <person name="Riddle C."/>
            <person name="Sallet E."/>
            <person name="Samain S."/>
            <person name="Samson N."/>
            <person name="Sanders I."/>
            <person name="Saurat O."/>
            <person name="Scarpelli C."/>
            <person name="Schiex T."/>
            <person name="Segurens B."/>
            <person name="Severin A.J."/>
            <person name="Sherrier D.J."/>
            <person name="Shi R."/>
            <person name="Sims S."/>
            <person name="Singer S.R."/>
            <person name="Sinharoy S."/>
            <person name="Sterck L."/>
            <person name="Viollet A."/>
            <person name="Wang B.B."/>
            <person name="Wang K."/>
            <person name="Wang M."/>
            <person name="Wang X."/>
            <person name="Warfsmann J."/>
            <person name="Weissenbach J."/>
            <person name="White D.D."/>
            <person name="White J.D."/>
            <person name="Wiley G.B."/>
            <person name="Wincker P."/>
            <person name="Xing Y."/>
            <person name="Yang L."/>
            <person name="Yao Z."/>
            <person name="Ying F."/>
            <person name="Zhai J."/>
            <person name="Zhou L."/>
            <person name="Zuber A."/>
            <person name="Denarie J."/>
            <person name="Dixon R.A."/>
            <person name="May G.D."/>
            <person name="Schwartz D.C."/>
            <person name="Rogers J."/>
            <person name="Quetier F."/>
            <person name="Town C.D."/>
            <person name="Roe B.A."/>
        </authorList>
    </citation>
    <scope>NUCLEOTIDE SEQUENCE [LARGE SCALE GENOMIC DNA]</scope>
    <source>
        <strain evidence="1">A17</strain>
        <strain evidence="3 4">cv. Jemalong A17</strain>
    </source>
</reference>
<reference evidence="5" key="4">
    <citation type="journal article" date="2018" name="Nat. Plants">
        <title>Whole-genome landscape of Medicago truncatula symbiotic genes.</title>
        <authorList>
            <person name="Pecrix Y."/>
            <person name="Staton S.E."/>
            <person name="Sallet E."/>
            <person name="Lelandais-Briere C."/>
            <person name="Moreau S."/>
            <person name="Carrere S."/>
            <person name="Blein T."/>
            <person name="Jardinaud M.F."/>
            <person name="Latrasse D."/>
            <person name="Zouine M."/>
            <person name="Zahm M."/>
            <person name="Kreplak J."/>
            <person name="Mayjonade B."/>
            <person name="Satge C."/>
            <person name="Perez M."/>
            <person name="Cauet S."/>
            <person name="Marande W."/>
            <person name="Chantry-Darmon C."/>
            <person name="Lopez-Roques C."/>
            <person name="Bouchez O."/>
            <person name="Berard A."/>
            <person name="Debelle F."/>
            <person name="Munos S."/>
            <person name="Bendahmane A."/>
            <person name="Berges H."/>
            <person name="Niebel A."/>
            <person name="Buitink J."/>
            <person name="Frugier F."/>
            <person name="Benhamed M."/>
            <person name="Crespi M."/>
            <person name="Gouzy J."/>
            <person name="Gamas P."/>
        </authorList>
    </citation>
    <scope>NUCLEOTIDE SEQUENCE [LARGE SCALE GENOMIC DNA]</scope>
    <source>
        <strain evidence="5">cv. Jemalong A17</strain>
    </source>
</reference>
<reference evidence="2" key="5">
    <citation type="journal article" date="2018" name="Nat. Plants">
        <title>Whole-genome landscape of Medicago truncatula symbiotic genes.</title>
        <authorList>
            <person name="Pecrix Y."/>
            <person name="Gamas P."/>
            <person name="Carrere S."/>
        </authorList>
    </citation>
    <scope>NUCLEOTIDE SEQUENCE</scope>
    <source>
        <tissue evidence="2">Leaves</tissue>
    </source>
</reference>
<dbReference type="Gramene" id="rna20845">
    <property type="protein sequence ID" value="RHN58889.1"/>
    <property type="gene ID" value="gene20845"/>
</dbReference>
<dbReference type="PANTHER" id="PTHR33103:SF27">
    <property type="entry name" value="OS04G0594700 PROTEIN"/>
    <property type="match status" value="1"/>
</dbReference>
<evidence type="ECO:0000313" key="2">
    <source>
        <dbReference type="EMBL" id="RHN58889.1"/>
    </source>
</evidence>
<keyword evidence="4" id="KW-1185">Reference proteome</keyword>
<dbReference type="Pfam" id="PF05056">
    <property type="entry name" value="DUF674"/>
    <property type="match status" value="2"/>
</dbReference>
<dbReference type="STRING" id="3880.G7JQ80"/>
<dbReference type="Proteomes" id="UP000002051">
    <property type="component" value="Chromosome 4"/>
</dbReference>
<evidence type="ECO:0000313" key="3">
    <source>
        <dbReference type="EnsemblPlants" id="AES86956"/>
    </source>
</evidence>
<name>G7JQ80_MEDTR</name>
<dbReference type="EMBL" id="CM001220">
    <property type="protein sequence ID" value="AES86956.1"/>
    <property type="molecule type" value="Genomic_DNA"/>
</dbReference>
<dbReference type="OMA" id="KSHESIY"/>
<dbReference type="AlphaFoldDB" id="G7JQ80"/>
<gene>
    <name evidence="3" type="primary">11411571</name>
    <name evidence="1" type="ordered locus">MTR_4g017470</name>
    <name evidence="2" type="ORF">MtrunA17_Chr4g0007271</name>
</gene>
<sequence>MASEQPQEDTRTIPLKILVDKQRNKVVFVEATKDFVDTIFSFLSLPLGTIVRLLSNNNDNNNDQQQRRSQSSSFLGNIKNLYKTVQNISNDVWNNPFCRHMLLNPRNPCESLCMNLFLNVDNSEPSRNNAQNGVFVKENGSLFLVSDDLKIVPSSSVTSMQLLMELGYSDLTQIEEVTHNIGKQEILNLLKYTLTSHEPLTNTILGSSSKNKEIPPNQFASTVKVTPCTSDTKKIDVKVIQSKSKKNIVFAETNGDFVDFIFSFLAVPLGSVVNLLGANNFAGCVGNLYKSVENLDSSWCTDSRTVLLNPGVAHQFGCRNQPLNIPEVQPPPITYYYGTGTPKQVFTHRVLWRNYYDTVKAMIEGGVISKSHESIYHAKSLIALDPRSLNGSKEVDMGFVKRAALYCVENDLKVKPHSANSFLLCLKELSLSLDDLEANVISIGEAEALSFLGAFLTSRFTLTSGLKDLLSVPKQESTLLDVPKPESTFFMLI</sequence>
<dbReference type="InterPro" id="IPR007750">
    <property type="entry name" value="DUF674"/>
</dbReference>
<evidence type="ECO:0000313" key="5">
    <source>
        <dbReference type="Proteomes" id="UP000265566"/>
    </source>
</evidence>
<reference evidence="3" key="3">
    <citation type="submission" date="2015-04" db="UniProtKB">
        <authorList>
            <consortium name="EnsemblPlants"/>
        </authorList>
    </citation>
    <scope>IDENTIFICATION</scope>
    <source>
        <strain evidence="3">cv. Jemalong A17</strain>
    </source>
</reference>
<dbReference type="EnsemblPlants" id="AES86956">
    <property type="protein sequence ID" value="AES86956"/>
    <property type="gene ID" value="MTR_4g017470"/>
</dbReference>
<dbReference type="PANTHER" id="PTHR33103">
    <property type="entry name" value="OS01G0153900 PROTEIN"/>
    <property type="match status" value="1"/>
</dbReference>